<comment type="caution">
    <text evidence="1">The sequence shown here is derived from an EMBL/GenBank/DDBJ whole genome shotgun (WGS) entry which is preliminary data.</text>
</comment>
<keyword evidence="2" id="KW-1185">Reference proteome</keyword>
<gene>
    <name evidence="1" type="ORF">RWH44_10525</name>
</gene>
<dbReference type="Proteomes" id="UP001261125">
    <property type="component" value="Unassembled WGS sequence"/>
</dbReference>
<keyword evidence="1" id="KW-0489">Methyltransferase</keyword>
<protein>
    <submittedName>
        <fullName evidence="1">Methyltransferase</fullName>
    </submittedName>
</protein>
<dbReference type="GO" id="GO:0008168">
    <property type="term" value="F:methyltransferase activity"/>
    <property type="evidence" value="ECO:0007669"/>
    <property type="project" value="UniProtKB-KW"/>
</dbReference>
<organism evidence="1 2">
    <name type="scientific">Microbacterium phycohabitans</name>
    <dbReference type="NCBI Taxonomy" id="3075993"/>
    <lineage>
        <taxon>Bacteria</taxon>
        <taxon>Bacillati</taxon>
        <taxon>Actinomycetota</taxon>
        <taxon>Actinomycetes</taxon>
        <taxon>Micrococcales</taxon>
        <taxon>Microbacteriaceae</taxon>
        <taxon>Microbacterium</taxon>
    </lineage>
</organism>
<dbReference type="GO" id="GO:0032259">
    <property type="term" value="P:methylation"/>
    <property type="evidence" value="ECO:0007669"/>
    <property type="project" value="UniProtKB-KW"/>
</dbReference>
<evidence type="ECO:0000313" key="1">
    <source>
        <dbReference type="EMBL" id="MDU0346135.1"/>
    </source>
</evidence>
<dbReference type="RefSeq" id="WP_315995558.1">
    <property type="nucleotide sequence ID" value="NZ_JAWDIT010000003.1"/>
</dbReference>
<name>A0ABU3SN45_9MICO</name>
<accession>A0ABU3SN45</accession>
<sequence>MSDTATRRLWVAYGPVGVVGTIQKDAEGYSVHMTGKDERLGVYPSMDIAKSALHAHLKPGSDRPEFREH</sequence>
<proteinExistence type="predicted"/>
<reference evidence="1 2" key="1">
    <citation type="submission" date="2023-09" db="EMBL/GenBank/DDBJ databases">
        <title>Microbacterium fusihabitans sp. nov., Microbacterium phycihabitans sp. nov., and Microbacterium cervinum sp. nov., isolated from dried seaweeds of beach.</title>
        <authorList>
            <person name="Lee S.D."/>
        </authorList>
    </citation>
    <scope>NUCLEOTIDE SEQUENCE [LARGE SCALE GENOMIC DNA]</scope>
    <source>
        <strain evidence="1 2">KSW2-29</strain>
    </source>
</reference>
<keyword evidence="1" id="KW-0808">Transferase</keyword>
<dbReference type="EMBL" id="JAWDIT010000003">
    <property type="protein sequence ID" value="MDU0346135.1"/>
    <property type="molecule type" value="Genomic_DNA"/>
</dbReference>
<evidence type="ECO:0000313" key="2">
    <source>
        <dbReference type="Proteomes" id="UP001261125"/>
    </source>
</evidence>